<evidence type="ECO:0000313" key="1">
    <source>
        <dbReference type="EMBL" id="MFC7667934.1"/>
    </source>
</evidence>
<dbReference type="Gene3D" id="1.25.40.390">
    <property type="match status" value="1"/>
</dbReference>
<evidence type="ECO:0008006" key="3">
    <source>
        <dbReference type="Google" id="ProtNLM"/>
    </source>
</evidence>
<evidence type="ECO:0000313" key="2">
    <source>
        <dbReference type="Proteomes" id="UP001596513"/>
    </source>
</evidence>
<keyword evidence="2" id="KW-1185">Reference proteome</keyword>
<dbReference type="EMBL" id="JBHTEK010000001">
    <property type="protein sequence ID" value="MFC7667934.1"/>
    <property type="molecule type" value="Genomic_DNA"/>
</dbReference>
<accession>A0ABW2U683</accession>
<reference evidence="2" key="1">
    <citation type="journal article" date="2019" name="Int. J. Syst. Evol. Microbiol.">
        <title>The Global Catalogue of Microorganisms (GCM) 10K type strain sequencing project: providing services to taxonomists for standard genome sequencing and annotation.</title>
        <authorList>
            <consortium name="The Broad Institute Genomics Platform"/>
            <consortium name="The Broad Institute Genome Sequencing Center for Infectious Disease"/>
            <person name="Wu L."/>
            <person name="Ma J."/>
        </authorList>
    </citation>
    <scope>NUCLEOTIDE SEQUENCE [LARGE SCALE GENOMIC DNA]</scope>
    <source>
        <strain evidence="2">JCM 19635</strain>
    </source>
</reference>
<dbReference type="InterPro" id="IPR011990">
    <property type="entry name" value="TPR-like_helical_dom_sf"/>
</dbReference>
<dbReference type="SUPFAM" id="SSF48452">
    <property type="entry name" value="TPR-like"/>
    <property type="match status" value="1"/>
</dbReference>
<organism evidence="1 2">
    <name type="scientific">Hymenobacter humi</name>
    <dbReference type="NCBI Taxonomy" id="1411620"/>
    <lineage>
        <taxon>Bacteria</taxon>
        <taxon>Pseudomonadati</taxon>
        <taxon>Bacteroidota</taxon>
        <taxon>Cytophagia</taxon>
        <taxon>Cytophagales</taxon>
        <taxon>Hymenobacteraceae</taxon>
        <taxon>Hymenobacter</taxon>
    </lineage>
</organism>
<dbReference type="Proteomes" id="UP001596513">
    <property type="component" value="Unassembled WGS sequence"/>
</dbReference>
<comment type="caution">
    <text evidence="1">The sequence shown here is derived from an EMBL/GenBank/DDBJ whole genome shotgun (WGS) entry which is preliminary data.</text>
</comment>
<sequence>MELAFEGFRIHDLKRTGTNITTSTGTVIPITSNILVLPIPKRETDLNDPANPVLIQNPGY</sequence>
<dbReference type="RefSeq" id="WP_380206161.1">
    <property type="nucleotide sequence ID" value="NZ_JBHTEK010000001.1"/>
</dbReference>
<proteinExistence type="predicted"/>
<gene>
    <name evidence="1" type="ORF">ACFQT0_11465</name>
</gene>
<name>A0ABW2U683_9BACT</name>
<protein>
    <recommendedName>
        <fullName evidence="3">RagB/SusD family nutrient uptake outer membrane protein</fullName>
    </recommendedName>
</protein>